<keyword evidence="8 11" id="KW-0472">Membrane</keyword>
<evidence type="ECO:0000256" key="9">
    <source>
        <dbReference type="ARBA" id="ARBA00039401"/>
    </source>
</evidence>
<keyword evidence="11" id="KW-0812">Transmembrane</keyword>
<dbReference type="InterPro" id="IPR035965">
    <property type="entry name" value="PAS-like_dom_sf"/>
</dbReference>
<dbReference type="PROSITE" id="PS50109">
    <property type="entry name" value="HIS_KIN"/>
    <property type="match status" value="1"/>
</dbReference>
<keyword evidence="10" id="KW-0175">Coiled coil</keyword>
<dbReference type="Gene3D" id="3.30.565.10">
    <property type="entry name" value="Histidine kinase-like ATPase, C-terminal domain"/>
    <property type="match status" value="1"/>
</dbReference>
<dbReference type="GO" id="GO:0005886">
    <property type="term" value="C:plasma membrane"/>
    <property type="evidence" value="ECO:0007669"/>
    <property type="project" value="UniProtKB-SubCell"/>
</dbReference>
<dbReference type="AlphaFoldDB" id="A0AAE4CWR6"/>
<feature type="transmembrane region" description="Helical" evidence="11">
    <location>
        <begin position="36"/>
        <end position="55"/>
    </location>
</feature>
<feature type="transmembrane region" description="Helical" evidence="11">
    <location>
        <begin position="198"/>
        <end position="221"/>
    </location>
</feature>
<dbReference type="InterPro" id="IPR013656">
    <property type="entry name" value="PAS_4"/>
</dbReference>
<dbReference type="CDD" id="cd00082">
    <property type="entry name" value="HisKA"/>
    <property type="match status" value="1"/>
</dbReference>
<evidence type="ECO:0000256" key="2">
    <source>
        <dbReference type="ARBA" id="ARBA00004236"/>
    </source>
</evidence>
<dbReference type="PANTHER" id="PTHR42878">
    <property type="entry name" value="TWO-COMPONENT HISTIDINE KINASE"/>
    <property type="match status" value="1"/>
</dbReference>
<evidence type="ECO:0000256" key="1">
    <source>
        <dbReference type="ARBA" id="ARBA00000085"/>
    </source>
</evidence>
<evidence type="ECO:0000256" key="7">
    <source>
        <dbReference type="ARBA" id="ARBA00023012"/>
    </source>
</evidence>
<dbReference type="InterPro" id="IPR003661">
    <property type="entry name" value="HisK_dim/P_dom"/>
</dbReference>
<dbReference type="SMART" id="SM00387">
    <property type="entry name" value="HATPase_c"/>
    <property type="match status" value="1"/>
</dbReference>
<dbReference type="Gene3D" id="1.10.287.130">
    <property type="match status" value="1"/>
</dbReference>
<dbReference type="EMBL" id="JAVDYC010000001">
    <property type="protein sequence ID" value="MDR7327475.1"/>
    <property type="molecule type" value="Genomic_DNA"/>
</dbReference>
<feature type="domain" description="Histidine kinase" evidence="12">
    <location>
        <begin position="418"/>
        <end position="632"/>
    </location>
</feature>
<dbReference type="GO" id="GO:0030295">
    <property type="term" value="F:protein kinase activator activity"/>
    <property type="evidence" value="ECO:0007669"/>
    <property type="project" value="TreeGrafter"/>
</dbReference>
<gene>
    <name evidence="15" type="ORF">J2S44_007725</name>
</gene>
<dbReference type="SUPFAM" id="SSF55874">
    <property type="entry name" value="ATPase domain of HSP90 chaperone/DNA topoisomerase II/histidine kinase"/>
    <property type="match status" value="1"/>
</dbReference>
<evidence type="ECO:0000256" key="11">
    <source>
        <dbReference type="SAM" id="Phobius"/>
    </source>
</evidence>
<accession>A0AAE4CWR6</accession>
<dbReference type="Proteomes" id="UP001183629">
    <property type="component" value="Unassembled WGS sequence"/>
</dbReference>
<dbReference type="GO" id="GO:0000155">
    <property type="term" value="F:phosphorelay sensor kinase activity"/>
    <property type="evidence" value="ECO:0007669"/>
    <property type="project" value="InterPro"/>
</dbReference>
<name>A0AAE4CWR6_9ACTN</name>
<dbReference type="FunFam" id="1.10.287.130:FF:000070">
    <property type="entry name" value="Histidine kinase sensor protein"/>
    <property type="match status" value="1"/>
</dbReference>
<dbReference type="FunFam" id="3.30.565.10:FF:000006">
    <property type="entry name" value="Sensor histidine kinase WalK"/>
    <property type="match status" value="1"/>
</dbReference>
<dbReference type="RefSeq" id="WP_310424829.1">
    <property type="nucleotide sequence ID" value="NZ_JAVDYC010000001.1"/>
</dbReference>
<feature type="domain" description="PAC" evidence="14">
    <location>
        <begin position="336"/>
        <end position="389"/>
    </location>
</feature>
<dbReference type="InterPro" id="IPR036097">
    <property type="entry name" value="HisK_dim/P_sf"/>
</dbReference>
<evidence type="ECO:0000313" key="16">
    <source>
        <dbReference type="Proteomes" id="UP001183629"/>
    </source>
</evidence>
<organism evidence="15 16">
    <name type="scientific">Catenuloplanes niger</name>
    <dbReference type="NCBI Taxonomy" id="587534"/>
    <lineage>
        <taxon>Bacteria</taxon>
        <taxon>Bacillati</taxon>
        <taxon>Actinomycetota</taxon>
        <taxon>Actinomycetes</taxon>
        <taxon>Micromonosporales</taxon>
        <taxon>Micromonosporaceae</taxon>
        <taxon>Catenuloplanes</taxon>
    </lineage>
</organism>
<dbReference type="SUPFAM" id="SSF47384">
    <property type="entry name" value="Homodimeric domain of signal transducing histidine kinase"/>
    <property type="match status" value="1"/>
</dbReference>
<feature type="domain" description="PAS" evidence="13">
    <location>
        <begin position="264"/>
        <end position="309"/>
    </location>
</feature>
<proteinExistence type="predicted"/>
<dbReference type="EC" id="2.7.13.3" evidence="3"/>
<comment type="subcellular location">
    <subcellularLocation>
        <location evidence="2">Cell membrane</location>
    </subcellularLocation>
</comment>
<dbReference type="PROSITE" id="PS50112">
    <property type="entry name" value="PAS"/>
    <property type="match status" value="1"/>
</dbReference>
<evidence type="ECO:0000259" key="12">
    <source>
        <dbReference type="PROSITE" id="PS50109"/>
    </source>
</evidence>
<feature type="transmembrane region" description="Helical" evidence="11">
    <location>
        <begin position="67"/>
        <end position="89"/>
    </location>
</feature>
<dbReference type="GO" id="GO:0007234">
    <property type="term" value="P:osmosensory signaling via phosphorelay pathway"/>
    <property type="evidence" value="ECO:0007669"/>
    <property type="project" value="TreeGrafter"/>
</dbReference>
<dbReference type="Gene3D" id="3.30.450.20">
    <property type="entry name" value="PAS domain"/>
    <property type="match status" value="1"/>
</dbReference>
<feature type="transmembrane region" description="Helical" evidence="11">
    <location>
        <begin position="121"/>
        <end position="142"/>
    </location>
</feature>
<keyword evidence="6" id="KW-0418">Kinase</keyword>
<dbReference type="SUPFAM" id="SSF55785">
    <property type="entry name" value="PYP-like sensor domain (PAS domain)"/>
    <property type="match status" value="1"/>
</dbReference>
<evidence type="ECO:0000259" key="14">
    <source>
        <dbReference type="PROSITE" id="PS50113"/>
    </source>
</evidence>
<protein>
    <recommendedName>
        <fullName evidence="9">Sensor-like histidine kinase SenX3</fullName>
        <ecNumber evidence="3">2.7.13.3</ecNumber>
    </recommendedName>
</protein>
<dbReference type="InterPro" id="IPR036890">
    <property type="entry name" value="HATPase_C_sf"/>
</dbReference>
<dbReference type="NCBIfam" id="TIGR00229">
    <property type="entry name" value="sensory_box"/>
    <property type="match status" value="1"/>
</dbReference>
<reference evidence="15 16" key="1">
    <citation type="submission" date="2023-07" db="EMBL/GenBank/DDBJ databases">
        <title>Sequencing the genomes of 1000 actinobacteria strains.</title>
        <authorList>
            <person name="Klenk H.-P."/>
        </authorList>
    </citation>
    <scope>NUCLEOTIDE SEQUENCE [LARGE SCALE GENOMIC DNA]</scope>
    <source>
        <strain evidence="15 16">DSM 44711</strain>
    </source>
</reference>
<keyword evidence="7" id="KW-0902">Two-component regulatory system</keyword>
<feature type="transmembrane region" description="Helical" evidence="11">
    <location>
        <begin position="154"/>
        <end position="177"/>
    </location>
</feature>
<evidence type="ECO:0000256" key="10">
    <source>
        <dbReference type="SAM" id="Coils"/>
    </source>
</evidence>
<dbReference type="Pfam" id="PF08448">
    <property type="entry name" value="PAS_4"/>
    <property type="match status" value="1"/>
</dbReference>
<dbReference type="SMART" id="SM00388">
    <property type="entry name" value="HisKA"/>
    <property type="match status" value="1"/>
</dbReference>
<dbReference type="InterPro" id="IPR003594">
    <property type="entry name" value="HATPase_dom"/>
</dbReference>
<dbReference type="InterPro" id="IPR000014">
    <property type="entry name" value="PAS"/>
</dbReference>
<comment type="caution">
    <text evidence="15">The sequence shown here is derived from an EMBL/GenBank/DDBJ whole genome shotgun (WGS) entry which is preliminary data.</text>
</comment>
<keyword evidence="11" id="KW-1133">Transmembrane helix</keyword>
<evidence type="ECO:0000313" key="15">
    <source>
        <dbReference type="EMBL" id="MDR7327475.1"/>
    </source>
</evidence>
<dbReference type="InterPro" id="IPR004358">
    <property type="entry name" value="Sig_transdc_His_kin-like_C"/>
</dbReference>
<dbReference type="PANTHER" id="PTHR42878:SF15">
    <property type="entry name" value="BACTERIOPHYTOCHROME"/>
    <property type="match status" value="1"/>
</dbReference>
<evidence type="ECO:0000256" key="4">
    <source>
        <dbReference type="ARBA" id="ARBA00022553"/>
    </source>
</evidence>
<dbReference type="Pfam" id="PF00512">
    <property type="entry name" value="HisKA"/>
    <property type="match status" value="1"/>
</dbReference>
<dbReference type="InterPro" id="IPR050351">
    <property type="entry name" value="BphY/WalK/GraS-like"/>
</dbReference>
<evidence type="ECO:0000259" key="13">
    <source>
        <dbReference type="PROSITE" id="PS50112"/>
    </source>
</evidence>
<dbReference type="PROSITE" id="PS50113">
    <property type="entry name" value="PAC"/>
    <property type="match status" value="1"/>
</dbReference>
<evidence type="ECO:0000256" key="3">
    <source>
        <dbReference type="ARBA" id="ARBA00012438"/>
    </source>
</evidence>
<keyword evidence="5" id="KW-0808">Transferase</keyword>
<evidence type="ECO:0000256" key="5">
    <source>
        <dbReference type="ARBA" id="ARBA00022679"/>
    </source>
</evidence>
<dbReference type="GO" id="GO:0000156">
    <property type="term" value="F:phosphorelay response regulator activity"/>
    <property type="evidence" value="ECO:0007669"/>
    <property type="project" value="TreeGrafter"/>
</dbReference>
<keyword evidence="16" id="KW-1185">Reference proteome</keyword>
<feature type="transmembrane region" description="Helical" evidence="11">
    <location>
        <begin position="227"/>
        <end position="248"/>
    </location>
</feature>
<dbReference type="InterPro" id="IPR005467">
    <property type="entry name" value="His_kinase_dom"/>
</dbReference>
<dbReference type="InterPro" id="IPR000700">
    <property type="entry name" value="PAS-assoc_C"/>
</dbReference>
<evidence type="ECO:0000256" key="6">
    <source>
        <dbReference type="ARBA" id="ARBA00022777"/>
    </source>
</evidence>
<feature type="transmembrane region" description="Helical" evidence="11">
    <location>
        <begin position="95"/>
        <end position="114"/>
    </location>
</feature>
<feature type="coiled-coil region" evidence="10">
    <location>
        <begin position="380"/>
        <end position="411"/>
    </location>
</feature>
<keyword evidence="4" id="KW-0597">Phosphoprotein</keyword>
<dbReference type="Pfam" id="PF02518">
    <property type="entry name" value="HATPase_c"/>
    <property type="match status" value="1"/>
</dbReference>
<evidence type="ECO:0000256" key="8">
    <source>
        <dbReference type="ARBA" id="ARBA00023136"/>
    </source>
</evidence>
<sequence length="634" mass="67551">MVATAAGALAIALGAALLAGWDVLLSAPGMLSRTQPGIAATLIALGLGLPLLATATTSPGRVALTRVVTLAGLLTAALALTLAVGGGHGSRSGQIVIAASLLLTAAAQAAVAVLDGQAPTVAHSLLGAAACLCLVTCFGYLFAAADGRYGEDPVGAFGAAALPEAAGLGLVVLGTLVARPREGMLGRLSVSGPESRRLVRALAVVLAGTLTVTGAAIWLGLDRFAPLLTGLGVASLIGFGLYAAWAVARMERARADARQEAAASHSQLLKLIDNTKSNIYMKRIDNGQYILVNREWERLFGVRREEVINLTDHGVFAPELADRLRTNDLDVARAGTTVQYEETADSADGLRTYISVKFPVLDSNGEPYAVCGISTDITDRKQAEEQVRRLNTELEKRVRERTAELEASTRELDAFAYSISHDLRAPLRSLHGFSEALLEDYGDVLDDTGKDYLSRLQRNVRRMGRMIDDLLNLSRATRVELAREVFDLTAMAKDIGADLSEADPGRSVRLSVADDLTLYGDPHLVRLALQNLLANAWKFTGRCADPAIEVGRCQRGGEDLIFVRDNGAGFDMQYADKLFNAFQRLHSTADFEGTGIGLAIVARVVRRHGGLIFAEAEPGRGATFYFNLMSEREA</sequence>
<comment type="catalytic activity">
    <reaction evidence="1">
        <text>ATP + protein L-histidine = ADP + protein N-phospho-L-histidine.</text>
        <dbReference type="EC" id="2.7.13.3"/>
    </reaction>
</comment>
<dbReference type="CDD" id="cd00130">
    <property type="entry name" value="PAS"/>
    <property type="match status" value="1"/>
</dbReference>
<dbReference type="PRINTS" id="PR00344">
    <property type="entry name" value="BCTRLSENSOR"/>
</dbReference>